<sequence length="180" mass="21137">MTDVGGGCVTNDQKYSANRIPLVWMLREIALSGLGIRFNTAALERDEIVDPYKAIQHGWGMKVSDLDMRYTKDVEAPIFDWLDIDKWWWWLEILPFTYRVPRGSKKSGGKGQNGLPQSGYHNKKKPHSKWKLSPWPNMGHYRNLPTSNWKVHHSVFEREEQKGSSYKVRWSDENQPEWVY</sequence>
<reference evidence="2 3" key="1">
    <citation type="journal article" date="2016" name="Mol. Biol. Evol.">
        <title>Comparative Genomics of Early-Diverging Mushroom-Forming Fungi Provides Insights into the Origins of Lignocellulose Decay Capabilities.</title>
        <authorList>
            <person name="Nagy L.G."/>
            <person name="Riley R."/>
            <person name="Tritt A."/>
            <person name="Adam C."/>
            <person name="Daum C."/>
            <person name="Floudas D."/>
            <person name="Sun H."/>
            <person name="Yadav J.S."/>
            <person name="Pangilinan J."/>
            <person name="Larsson K.H."/>
            <person name="Matsuura K."/>
            <person name="Barry K."/>
            <person name="Labutti K."/>
            <person name="Kuo R."/>
            <person name="Ohm R.A."/>
            <person name="Bhattacharya S.S."/>
            <person name="Shirouzu T."/>
            <person name="Yoshinaga Y."/>
            <person name="Martin F.M."/>
            <person name="Grigoriev I.V."/>
            <person name="Hibbett D.S."/>
        </authorList>
    </citation>
    <scope>NUCLEOTIDE SEQUENCE [LARGE SCALE GENOMIC DNA]</scope>
    <source>
        <strain evidence="2 3">HHB12733</strain>
    </source>
</reference>
<dbReference type="Proteomes" id="UP000076842">
    <property type="component" value="Unassembled WGS sequence"/>
</dbReference>
<name>A0A165D9K8_9BASI</name>
<accession>A0A165D9K8</accession>
<feature type="compositionally biased region" description="Basic residues" evidence="1">
    <location>
        <begin position="121"/>
        <end position="130"/>
    </location>
</feature>
<dbReference type="InParanoid" id="A0A165D9K8"/>
<evidence type="ECO:0000313" key="2">
    <source>
        <dbReference type="EMBL" id="KZT52346.1"/>
    </source>
</evidence>
<evidence type="ECO:0000256" key="1">
    <source>
        <dbReference type="SAM" id="MobiDB-lite"/>
    </source>
</evidence>
<organism evidence="2 3">
    <name type="scientific">Calocera cornea HHB12733</name>
    <dbReference type="NCBI Taxonomy" id="1353952"/>
    <lineage>
        <taxon>Eukaryota</taxon>
        <taxon>Fungi</taxon>
        <taxon>Dikarya</taxon>
        <taxon>Basidiomycota</taxon>
        <taxon>Agaricomycotina</taxon>
        <taxon>Dacrymycetes</taxon>
        <taxon>Dacrymycetales</taxon>
        <taxon>Dacrymycetaceae</taxon>
        <taxon>Calocera</taxon>
    </lineage>
</organism>
<evidence type="ECO:0000313" key="3">
    <source>
        <dbReference type="Proteomes" id="UP000076842"/>
    </source>
</evidence>
<dbReference type="EMBL" id="KV424069">
    <property type="protein sequence ID" value="KZT52346.1"/>
    <property type="molecule type" value="Genomic_DNA"/>
</dbReference>
<proteinExistence type="predicted"/>
<feature type="region of interest" description="Disordered" evidence="1">
    <location>
        <begin position="158"/>
        <end position="180"/>
    </location>
</feature>
<dbReference type="STRING" id="1353952.A0A165D9K8"/>
<gene>
    <name evidence="2" type="ORF">CALCODRAFT_92142</name>
</gene>
<feature type="region of interest" description="Disordered" evidence="1">
    <location>
        <begin position="103"/>
        <end position="132"/>
    </location>
</feature>
<dbReference type="AlphaFoldDB" id="A0A165D9K8"/>
<protein>
    <submittedName>
        <fullName evidence="2">Uncharacterized protein</fullName>
    </submittedName>
</protein>
<keyword evidence="3" id="KW-1185">Reference proteome</keyword>